<sequence>MPRFTFPLVTVLSILFHGGFLIYGSIQDRHPVVKFTDVDYLVFTDGARYVSSGASPYLRATYRYTPLLAWLVVPNVTVHPLWGKVLFCVCDVLTGWFIHAVLCLRGMEGGRAAKYAAVWMLNPFVVAISTRGNAESVVSVLVMATLWALVAKKQRVAAVLFGTSVHFKIFPIVYALPFWLLLRPEQLVSNDSRTDATSVRRKSVRDAIRKTKSISALTTATLWTSFCEFFNRARLKFGLLSGAVFLGLTGAMYYLYGTDFLHETYLYHITRKDHRHNFSLYFYHMYLSSASAPSAMSSLLSFLPQFGLVTVLGAVLAKDVVFACFAQTFAFVMLNKVCTSQYFMWYLCFLPIILPSSRFTNDRKKDGLILLSLWVGAQALWLSQAYALEHLGQNTFRELWVAGAVFYIVNAIVLAKVVEYHRFEEVFDKVGCVRDVFGDAAGQRDVGGRRRRSVSEISNEECTSNEPTSPTPPFPKLKQHQHQHPELCDSPPTPKPLLILSEQTLGPGILRFTVSRAPPSSRTDLAADVLAALCTIVPVVHYFSTAPPSPPILTLGPLLIPLIHIPLRLRAVHSESITFIRNLGLALHTNTTQTRFIPLTNVAGLVINEAITRLTVKYYLAVVVRDQEELVVVFENSMPRLDMLKRIRAGGERLLWGAG</sequence>
<keyword evidence="8 13" id="KW-0812">Transmembrane</keyword>
<evidence type="ECO:0000256" key="5">
    <source>
        <dbReference type="ARBA" id="ARBA00022502"/>
    </source>
</evidence>
<dbReference type="InterPro" id="IPR007704">
    <property type="entry name" value="PIG-M"/>
</dbReference>
<feature type="transmembrane region" description="Helical" evidence="13">
    <location>
        <begin position="81"/>
        <end position="104"/>
    </location>
</feature>
<feature type="domain" description="Phosphatidylinositol N-acetylglucosaminyltransferase subunit H conserved" evidence="15">
    <location>
        <begin position="576"/>
        <end position="635"/>
    </location>
</feature>
<protein>
    <recommendedName>
        <fullName evidence="4 13">GPI mannosyltransferase 1</fullName>
        <ecNumber evidence="13">2.4.1.-</ecNumber>
    </recommendedName>
    <alternativeName>
        <fullName evidence="13">GPI mannosyltransferase I</fullName>
    </alternativeName>
</protein>
<dbReference type="GO" id="GO:0051751">
    <property type="term" value="F:alpha-1,4-mannosyltransferase activity"/>
    <property type="evidence" value="ECO:0007669"/>
    <property type="project" value="InterPro"/>
</dbReference>
<reference evidence="16 17" key="1">
    <citation type="journal article" date="2019" name="Sci. Rep.">
        <title>Comparative genomics of chytrid fungi reveal insights into the obligate biotrophic and pathogenic lifestyle of Synchytrium endobioticum.</title>
        <authorList>
            <person name="van de Vossenberg B.T.L.H."/>
            <person name="Warris S."/>
            <person name="Nguyen H.D.T."/>
            <person name="van Gent-Pelzer M.P.E."/>
            <person name="Joly D.L."/>
            <person name="van de Geest H.C."/>
            <person name="Bonants P.J.M."/>
            <person name="Smith D.S."/>
            <person name="Levesque C.A."/>
            <person name="van der Lee T.A.J."/>
        </authorList>
    </citation>
    <scope>NUCLEOTIDE SEQUENCE [LARGE SCALE GENOMIC DNA]</scope>
    <source>
        <strain evidence="16 17">CBS 809.83</strain>
    </source>
</reference>
<feature type="transmembrane region" description="Helical" evidence="13">
    <location>
        <begin position="124"/>
        <end position="150"/>
    </location>
</feature>
<evidence type="ECO:0000256" key="14">
    <source>
        <dbReference type="SAM" id="MobiDB-lite"/>
    </source>
</evidence>
<keyword evidence="6 13" id="KW-0328">Glycosyltransferase</keyword>
<comment type="caution">
    <text evidence="16">The sequence shown here is derived from an EMBL/GenBank/DDBJ whole genome shotgun (WGS) entry which is preliminary data.</text>
</comment>
<dbReference type="GO" id="GO:0004376">
    <property type="term" value="F:GPI mannosyltransferase activity"/>
    <property type="evidence" value="ECO:0007669"/>
    <property type="project" value="InterPro"/>
</dbReference>
<evidence type="ECO:0000256" key="9">
    <source>
        <dbReference type="ARBA" id="ARBA00022824"/>
    </source>
</evidence>
<evidence type="ECO:0000256" key="2">
    <source>
        <dbReference type="ARBA" id="ARBA00004687"/>
    </source>
</evidence>
<comment type="function">
    <text evidence="12 13">Mannosyltransferase involved in glycosylphosphatidylinositol-anchor biosynthesis. Transfers the first alpha-1,4-mannose to GlcN-acyl-PI during GPI precursor assembly. Required for cell wall integrity.</text>
</comment>
<evidence type="ECO:0000259" key="15">
    <source>
        <dbReference type="Pfam" id="PF10181"/>
    </source>
</evidence>
<feature type="region of interest" description="Disordered" evidence="14">
    <location>
        <begin position="448"/>
        <end position="488"/>
    </location>
</feature>
<organism evidence="16 17">
    <name type="scientific">Powellomyces hirtus</name>
    <dbReference type="NCBI Taxonomy" id="109895"/>
    <lineage>
        <taxon>Eukaryota</taxon>
        <taxon>Fungi</taxon>
        <taxon>Fungi incertae sedis</taxon>
        <taxon>Chytridiomycota</taxon>
        <taxon>Chytridiomycota incertae sedis</taxon>
        <taxon>Chytridiomycetes</taxon>
        <taxon>Spizellomycetales</taxon>
        <taxon>Powellomycetaceae</taxon>
        <taxon>Powellomyces</taxon>
    </lineage>
</organism>
<evidence type="ECO:0000256" key="11">
    <source>
        <dbReference type="ARBA" id="ARBA00023136"/>
    </source>
</evidence>
<keyword evidence="5 13" id="KW-0337">GPI-anchor biosynthesis</keyword>
<name>A0A507EF94_9FUNG</name>
<dbReference type="UniPathway" id="UPA00196"/>
<dbReference type="GO" id="GO:0006506">
    <property type="term" value="P:GPI anchor biosynthetic process"/>
    <property type="evidence" value="ECO:0007669"/>
    <property type="project" value="UniProtKB-UniPathway"/>
</dbReference>
<dbReference type="PANTHER" id="PTHR12886">
    <property type="entry name" value="PIG-M MANNOSYLTRANSFERASE"/>
    <property type="match status" value="1"/>
</dbReference>
<keyword evidence="17" id="KW-1185">Reference proteome</keyword>
<evidence type="ECO:0000256" key="10">
    <source>
        <dbReference type="ARBA" id="ARBA00022989"/>
    </source>
</evidence>
<feature type="compositionally biased region" description="Polar residues" evidence="14">
    <location>
        <begin position="456"/>
        <end position="468"/>
    </location>
</feature>
<dbReference type="AlphaFoldDB" id="A0A507EF94"/>
<keyword evidence="9 13" id="KW-0256">Endoplasmic reticulum</keyword>
<comment type="subcellular location">
    <subcellularLocation>
        <location evidence="1 13">Endoplasmic reticulum membrane</location>
        <topology evidence="1 13">Multi-pass membrane protein</topology>
    </subcellularLocation>
</comment>
<dbReference type="InterPro" id="IPR019328">
    <property type="entry name" value="PIGH-H_dom"/>
</dbReference>
<dbReference type="Pfam" id="PF05007">
    <property type="entry name" value="Mannosyl_trans"/>
    <property type="match status" value="1"/>
</dbReference>
<evidence type="ECO:0000256" key="13">
    <source>
        <dbReference type="RuleBase" id="RU365064"/>
    </source>
</evidence>
<dbReference type="STRING" id="109895.A0A507EF94"/>
<accession>A0A507EF94</accession>
<comment type="pathway">
    <text evidence="2 13">Glycolipid biosynthesis; glycosylphosphatidylinositol-anchor biosynthesis.</text>
</comment>
<evidence type="ECO:0000256" key="8">
    <source>
        <dbReference type="ARBA" id="ARBA00022692"/>
    </source>
</evidence>
<evidence type="ECO:0000313" key="16">
    <source>
        <dbReference type="EMBL" id="TPX62823.1"/>
    </source>
</evidence>
<dbReference type="EC" id="2.4.1.-" evidence="13"/>
<dbReference type="Proteomes" id="UP000318582">
    <property type="component" value="Unassembled WGS sequence"/>
</dbReference>
<evidence type="ECO:0000256" key="3">
    <source>
        <dbReference type="ARBA" id="ARBA00011071"/>
    </source>
</evidence>
<keyword evidence="11 13" id="KW-0472">Membrane</keyword>
<evidence type="ECO:0000256" key="4">
    <source>
        <dbReference type="ARBA" id="ARBA00013797"/>
    </source>
</evidence>
<feature type="transmembrane region" description="Helical" evidence="13">
    <location>
        <begin position="399"/>
        <end position="418"/>
    </location>
</feature>
<dbReference type="EMBL" id="QEAQ01000001">
    <property type="protein sequence ID" value="TPX62823.1"/>
    <property type="molecule type" value="Genomic_DNA"/>
</dbReference>
<feature type="transmembrane region" description="Helical" evidence="13">
    <location>
        <begin position="156"/>
        <end position="182"/>
    </location>
</feature>
<dbReference type="PANTHER" id="PTHR12886:SF0">
    <property type="entry name" value="GPI MANNOSYLTRANSFERASE 1"/>
    <property type="match status" value="1"/>
</dbReference>
<evidence type="ECO:0000313" key="17">
    <source>
        <dbReference type="Proteomes" id="UP000318582"/>
    </source>
</evidence>
<feature type="transmembrane region" description="Helical" evidence="13">
    <location>
        <begin position="281"/>
        <end position="303"/>
    </location>
</feature>
<proteinExistence type="inferred from homology"/>
<keyword evidence="10 13" id="KW-1133">Transmembrane helix</keyword>
<comment type="similarity">
    <text evidence="3 13">Belongs to the PIGM family.</text>
</comment>
<evidence type="ECO:0000256" key="7">
    <source>
        <dbReference type="ARBA" id="ARBA00022679"/>
    </source>
</evidence>
<dbReference type="GO" id="GO:0005789">
    <property type="term" value="C:endoplasmic reticulum membrane"/>
    <property type="evidence" value="ECO:0007669"/>
    <property type="project" value="UniProtKB-SubCell"/>
</dbReference>
<keyword evidence="7 13" id="KW-0808">Transferase</keyword>
<evidence type="ECO:0000256" key="1">
    <source>
        <dbReference type="ARBA" id="ARBA00004477"/>
    </source>
</evidence>
<dbReference type="GO" id="GO:1990529">
    <property type="term" value="C:glycosylphosphatidylinositol-mannosyltransferase I complex"/>
    <property type="evidence" value="ECO:0007669"/>
    <property type="project" value="TreeGrafter"/>
</dbReference>
<evidence type="ECO:0000256" key="6">
    <source>
        <dbReference type="ARBA" id="ARBA00022676"/>
    </source>
</evidence>
<feature type="transmembrane region" description="Helical" evidence="13">
    <location>
        <begin position="315"/>
        <end position="334"/>
    </location>
</feature>
<feature type="transmembrane region" description="Helical" evidence="13">
    <location>
        <begin position="368"/>
        <end position="387"/>
    </location>
</feature>
<feature type="transmembrane region" description="Helical" evidence="13">
    <location>
        <begin position="237"/>
        <end position="256"/>
    </location>
</feature>
<dbReference type="Pfam" id="PF10181">
    <property type="entry name" value="PIG-H"/>
    <property type="match status" value="1"/>
</dbReference>
<evidence type="ECO:0000256" key="12">
    <source>
        <dbReference type="ARBA" id="ARBA00025399"/>
    </source>
</evidence>
<gene>
    <name evidence="16" type="primary">SPT14</name>
    <name evidence="16" type="ORF">PhCBS80983_g00217</name>
</gene>